<reference evidence="2" key="1">
    <citation type="journal article" date="2013" name="Genome Announc.">
        <title>Draft Genome Sequence of Loktanella cinnabarina LL-001T, Isolated from Deep-Sea Floor Sediment.</title>
        <authorList>
            <person name="Nishi S."/>
            <person name="Tsubouchi T."/>
            <person name="Takaki Y."/>
            <person name="Koyanagi R."/>
            <person name="Satoh N."/>
            <person name="Maruyama T."/>
            <person name="Hatada Y."/>
        </authorList>
    </citation>
    <scope>NUCLEOTIDE SEQUENCE [LARGE SCALE GENOMIC DNA]</scope>
    <source>
        <strain evidence="2">LL-001</strain>
    </source>
</reference>
<dbReference type="Proteomes" id="UP000016566">
    <property type="component" value="Unassembled WGS sequence"/>
</dbReference>
<organism evidence="2 3">
    <name type="scientific">Limimaricola cinnabarinus LL-001</name>
    <dbReference type="NCBI Taxonomy" id="1337093"/>
    <lineage>
        <taxon>Bacteria</taxon>
        <taxon>Pseudomonadati</taxon>
        <taxon>Pseudomonadota</taxon>
        <taxon>Alphaproteobacteria</taxon>
        <taxon>Rhodobacterales</taxon>
        <taxon>Paracoccaceae</taxon>
        <taxon>Limimaricola</taxon>
    </lineage>
</organism>
<evidence type="ECO:0000313" key="2">
    <source>
        <dbReference type="EMBL" id="GAD54667.1"/>
    </source>
</evidence>
<dbReference type="EMBL" id="BATB01000005">
    <property type="protein sequence ID" value="GAD54667.1"/>
    <property type="molecule type" value="Genomic_DNA"/>
</dbReference>
<protein>
    <submittedName>
        <fullName evidence="2">Uncharacterized protein</fullName>
    </submittedName>
</protein>
<comment type="caution">
    <text evidence="2">The sequence shown here is derived from an EMBL/GenBank/DDBJ whole genome shotgun (WGS) entry which is preliminary data.</text>
</comment>
<dbReference type="AlphaFoldDB" id="U2Z0P4"/>
<accession>U2Z0P4</accession>
<sequence>MQYLCHAATIGAAGRQVNPPVPRPPGCRRANIHYGPRKHREPP</sequence>
<proteinExistence type="predicted"/>
<keyword evidence="3" id="KW-1185">Reference proteome</keyword>
<evidence type="ECO:0000256" key="1">
    <source>
        <dbReference type="SAM" id="MobiDB-lite"/>
    </source>
</evidence>
<name>U2Z0P4_9RHOB</name>
<gene>
    <name evidence="2" type="ORF">MBELCI_0719</name>
</gene>
<evidence type="ECO:0000313" key="3">
    <source>
        <dbReference type="Proteomes" id="UP000016566"/>
    </source>
</evidence>
<feature type="region of interest" description="Disordered" evidence="1">
    <location>
        <begin position="14"/>
        <end position="43"/>
    </location>
</feature>